<sequence length="150" mass="16385">MMKVLKPLALAGAALAATTLTGLAQEQGSNHGGCFVTLSPTEATRGIRHWRPPSSCVDWYKRIANQQPTQANSEGAPWVRVVVRKVDLPASRITVSHGAIPQIRMPAMTIQNIPVADAASLASLHEGDELDIQCEHRRGVVRVVNFRMKW</sequence>
<feature type="chain" id="PRO_5018185239" description="Copper-binding protein" evidence="1">
    <location>
        <begin position="25"/>
        <end position="150"/>
    </location>
</feature>
<evidence type="ECO:0008006" key="4">
    <source>
        <dbReference type="Google" id="ProtNLM"/>
    </source>
</evidence>
<feature type="signal peptide" evidence="1">
    <location>
        <begin position="1"/>
        <end position="24"/>
    </location>
</feature>
<keyword evidence="1" id="KW-0732">Signal</keyword>
<dbReference type="Proteomes" id="UP000273982">
    <property type="component" value="Plasmid pGW6_1"/>
</dbReference>
<gene>
    <name evidence="2" type="ORF">EHO51_18740</name>
</gene>
<dbReference type="KEGG" id="mros:EHO51_18740"/>
<evidence type="ECO:0000313" key="3">
    <source>
        <dbReference type="Proteomes" id="UP000273982"/>
    </source>
</evidence>
<accession>A0A3G8MCJ7</accession>
<evidence type="ECO:0000256" key="1">
    <source>
        <dbReference type="SAM" id="SignalP"/>
    </source>
</evidence>
<dbReference type="InterPro" id="IPR021647">
    <property type="entry name" value="CusF_Ec"/>
</dbReference>
<name>A0A3G8MCJ7_9HYPH</name>
<dbReference type="EMBL" id="CP034087">
    <property type="protein sequence ID" value="AZG78862.1"/>
    <property type="molecule type" value="Genomic_DNA"/>
</dbReference>
<dbReference type="AlphaFoldDB" id="A0A3G8MCJ7"/>
<geneLocation type="plasmid" evidence="3">
    <name>pgw6_1</name>
</geneLocation>
<organism evidence="2 3">
    <name type="scientific">Methylocystis rosea</name>
    <dbReference type="NCBI Taxonomy" id="173366"/>
    <lineage>
        <taxon>Bacteria</taxon>
        <taxon>Pseudomonadati</taxon>
        <taxon>Pseudomonadota</taxon>
        <taxon>Alphaproteobacteria</taxon>
        <taxon>Hyphomicrobiales</taxon>
        <taxon>Methylocystaceae</taxon>
        <taxon>Methylocystis</taxon>
    </lineage>
</organism>
<dbReference type="RefSeq" id="WP_124740370.1">
    <property type="nucleotide sequence ID" value="NZ_CP034087.1"/>
</dbReference>
<proteinExistence type="predicted"/>
<dbReference type="Gene3D" id="2.40.50.320">
    <property type="entry name" value="Copper binding periplasmic protein CusF"/>
    <property type="match status" value="1"/>
</dbReference>
<evidence type="ECO:0000313" key="2">
    <source>
        <dbReference type="EMBL" id="AZG78862.1"/>
    </source>
</evidence>
<protein>
    <recommendedName>
        <fullName evidence="4">Copper-binding protein</fullName>
    </recommendedName>
</protein>
<reference evidence="2 3" key="1">
    <citation type="submission" date="2018-11" db="EMBL/GenBank/DDBJ databases">
        <title>Genome squencing of methanotrophic bacteria isolated from alkaline groundwater in Korea.</title>
        <authorList>
            <person name="Nguyen L.N."/>
        </authorList>
    </citation>
    <scope>NUCLEOTIDE SEQUENCE [LARGE SCALE GENOMIC DNA]</scope>
    <source>
        <strain evidence="2 3">GW6</strain>
        <plasmid evidence="3">pgw6_1</plasmid>
    </source>
</reference>
<keyword evidence="2" id="KW-0614">Plasmid</keyword>
<dbReference type="Pfam" id="PF11604">
    <property type="entry name" value="CusF_Ec"/>
    <property type="match status" value="1"/>
</dbReference>
<dbReference type="InterPro" id="IPR042230">
    <property type="entry name" value="CusF_sf"/>
</dbReference>